<evidence type="ECO:0000313" key="3">
    <source>
        <dbReference type="EMBL" id="KAF1841363.1"/>
    </source>
</evidence>
<feature type="compositionally biased region" description="Low complexity" evidence="1">
    <location>
        <begin position="254"/>
        <end position="271"/>
    </location>
</feature>
<comment type="caution">
    <text evidence="3">The sequence shown here is derived from an EMBL/GenBank/DDBJ whole genome shotgun (WGS) entry which is preliminary data.</text>
</comment>
<sequence>MKRAISSCDLEPALVEAAPPAKRRRPIPLTRKALSQVQVLQCESTESVHHWVSSSLNDDMSMDPNQPHPRLLAQTMRRAKARSRTPSPVKKLPHCATPEYRNVTMKLASLFIERHPELPAHVAASVERILGTGTTKEASGQTGDEDTARDAIMANLAVTYRAQCRSLAGDCSGEGEWRSALLSILMSPLSMRWSPVLKISASEKPWNKYLKPTVPQLSTLDSRPLGPIVVPPPLSAALGAMPTPTARPFQDDPSASSAVSTTTSDYSTYSTNSEIHLSTPKPDITVGLESEAIRNAADLSHDILLHLQTGLNNPFISDPHQVPLGLRFPFLIVEAKGLNTGSNLIHAQNQAAVAAASAFNILSDLDALIPIPEVDVESPTPTIIFSLITEGPTHELWVHYQTADKYDMSCLQSWRTTLPGHSEKLVECLGRVMEWGAGDFRNGIVDKVGALWKSMFVPEAGQPDEHLPSGNRS</sequence>
<dbReference type="GeneID" id="63853421"/>
<protein>
    <recommendedName>
        <fullName evidence="2">DUF7924 domain-containing protein</fullName>
    </recommendedName>
</protein>
<reference evidence="3" key="1">
    <citation type="submission" date="2020-01" db="EMBL/GenBank/DDBJ databases">
        <authorList>
            <consortium name="DOE Joint Genome Institute"/>
            <person name="Haridas S."/>
            <person name="Albert R."/>
            <person name="Binder M."/>
            <person name="Bloem J."/>
            <person name="Labutti K."/>
            <person name="Salamov A."/>
            <person name="Andreopoulos B."/>
            <person name="Baker S.E."/>
            <person name="Barry K."/>
            <person name="Bills G."/>
            <person name="Bluhm B.H."/>
            <person name="Cannon C."/>
            <person name="Castanera R."/>
            <person name="Culley D.E."/>
            <person name="Daum C."/>
            <person name="Ezra D."/>
            <person name="Gonzalez J.B."/>
            <person name="Henrissat B."/>
            <person name="Kuo A."/>
            <person name="Liang C."/>
            <person name="Lipzen A."/>
            <person name="Lutzoni F."/>
            <person name="Magnuson J."/>
            <person name="Mondo S."/>
            <person name="Nolan M."/>
            <person name="Ohm R."/>
            <person name="Pangilinan J."/>
            <person name="Park H.-J."/>
            <person name="Ramirez L."/>
            <person name="Alfaro M."/>
            <person name="Sun H."/>
            <person name="Tritt A."/>
            <person name="Yoshinaga Y."/>
            <person name="Zwiers L.-H."/>
            <person name="Turgeon B.G."/>
            <person name="Goodwin S.B."/>
            <person name="Spatafora J.W."/>
            <person name="Crous P.W."/>
            <person name="Grigoriev I.V."/>
        </authorList>
    </citation>
    <scope>NUCLEOTIDE SEQUENCE</scope>
    <source>
        <strain evidence="3">CBS 394.84</strain>
    </source>
</reference>
<dbReference type="AlphaFoldDB" id="A0A9P4G916"/>
<proteinExistence type="predicted"/>
<dbReference type="OrthoDB" id="5372703at2759"/>
<dbReference type="EMBL" id="ML976618">
    <property type="protein sequence ID" value="KAF1841363.1"/>
    <property type="molecule type" value="Genomic_DNA"/>
</dbReference>
<feature type="region of interest" description="Disordered" evidence="1">
    <location>
        <begin position="244"/>
        <end position="271"/>
    </location>
</feature>
<evidence type="ECO:0000313" key="4">
    <source>
        <dbReference type="Proteomes" id="UP000800039"/>
    </source>
</evidence>
<dbReference type="Pfam" id="PF25545">
    <property type="entry name" value="DUF7924"/>
    <property type="match status" value="1"/>
</dbReference>
<organism evidence="3 4">
    <name type="scientific">Cucurbitaria berberidis CBS 394.84</name>
    <dbReference type="NCBI Taxonomy" id="1168544"/>
    <lineage>
        <taxon>Eukaryota</taxon>
        <taxon>Fungi</taxon>
        <taxon>Dikarya</taxon>
        <taxon>Ascomycota</taxon>
        <taxon>Pezizomycotina</taxon>
        <taxon>Dothideomycetes</taxon>
        <taxon>Pleosporomycetidae</taxon>
        <taxon>Pleosporales</taxon>
        <taxon>Pleosporineae</taxon>
        <taxon>Cucurbitariaceae</taxon>
        <taxon>Cucurbitaria</taxon>
    </lineage>
</organism>
<dbReference type="InterPro" id="IPR057684">
    <property type="entry name" value="DUF7924"/>
</dbReference>
<accession>A0A9P4G916</accession>
<keyword evidence="4" id="KW-1185">Reference proteome</keyword>
<dbReference type="RefSeq" id="XP_040783926.1">
    <property type="nucleotide sequence ID" value="XM_040936170.1"/>
</dbReference>
<gene>
    <name evidence="3" type="ORF">K460DRAFT_397607</name>
</gene>
<dbReference type="Proteomes" id="UP000800039">
    <property type="component" value="Unassembled WGS sequence"/>
</dbReference>
<evidence type="ECO:0000259" key="2">
    <source>
        <dbReference type="Pfam" id="PF25545"/>
    </source>
</evidence>
<feature type="domain" description="DUF7924" evidence="2">
    <location>
        <begin position="270"/>
        <end position="409"/>
    </location>
</feature>
<evidence type="ECO:0000256" key="1">
    <source>
        <dbReference type="SAM" id="MobiDB-lite"/>
    </source>
</evidence>
<name>A0A9P4G916_9PLEO</name>